<dbReference type="InterPro" id="IPR023614">
    <property type="entry name" value="Porin_dom_sf"/>
</dbReference>
<evidence type="ECO:0000313" key="2">
    <source>
        <dbReference type="EMBL" id="RCX31344.1"/>
    </source>
</evidence>
<reference evidence="2 3" key="1">
    <citation type="submission" date="2018-07" db="EMBL/GenBank/DDBJ databases">
        <title>Genomic Encyclopedia of Type Strains, Phase IV (KMG-IV): sequencing the most valuable type-strain genomes for metagenomic binning, comparative biology and taxonomic classification.</title>
        <authorList>
            <person name="Goeker M."/>
        </authorList>
    </citation>
    <scope>NUCLEOTIDE SEQUENCE [LARGE SCALE GENOMIC DNA]</scope>
    <source>
        <strain evidence="2 3">DSM 26407</strain>
    </source>
</reference>
<evidence type="ECO:0000313" key="3">
    <source>
        <dbReference type="Proteomes" id="UP000252707"/>
    </source>
</evidence>
<dbReference type="Proteomes" id="UP000252707">
    <property type="component" value="Unassembled WGS sequence"/>
</dbReference>
<keyword evidence="3" id="KW-1185">Reference proteome</keyword>
<proteinExistence type="predicted"/>
<dbReference type="RefSeq" id="WP_147275218.1">
    <property type="nucleotide sequence ID" value="NZ_QPJY01000003.1"/>
</dbReference>
<dbReference type="OrthoDB" id="8663017at2"/>
<name>A0A369CHM0_9GAMM</name>
<dbReference type="Gene3D" id="2.40.160.10">
    <property type="entry name" value="Porin"/>
    <property type="match status" value="1"/>
</dbReference>
<organism evidence="2 3">
    <name type="scientific">Thioalbus denitrificans</name>
    <dbReference type="NCBI Taxonomy" id="547122"/>
    <lineage>
        <taxon>Bacteria</taxon>
        <taxon>Pseudomonadati</taxon>
        <taxon>Pseudomonadota</taxon>
        <taxon>Gammaproteobacteria</taxon>
        <taxon>Chromatiales</taxon>
        <taxon>Ectothiorhodospiraceae</taxon>
        <taxon>Thioalbus</taxon>
    </lineage>
</organism>
<dbReference type="EMBL" id="QPJY01000003">
    <property type="protein sequence ID" value="RCX31344.1"/>
    <property type="molecule type" value="Genomic_DNA"/>
</dbReference>
<protein>
    <submittedName>
        <fullName evidence="2">Uncharacterized protein</fullName>
    </submittedName>
</protein>
<accession>A0A369CHM0</accession>
<feature type="chain" id="PRO_5017018986" evidence="1">
    <location>
        <begin position="23"/>
        <end position="340"/>
    </location>
</feature>
<dbReference type="SUPFAM" id="SSF56935">
    <property type="entry name" value="Porins"/>
    <property type="match status" value="1"/>
</dbReference>
<keyword evidence="1" id="KW-0732">Signal</keyword>
<evidence type="ECO:0000256" key="1">
    <source>
        <dbReference type="SAM" id="SignalP"/>
    </source>
</evidence>
<comment type="caution">
    <text evidence="2">The sequence shown here is derived from an EMBL/GenBank/DDBJ whole genome shotgun (WGS) entry which is preliminary data.</text>
</comment>
<dbReference type="AlphaFoldDB" id="A0A369CHM0"/>
<gene>
    <name evidence="2" type="ORF">DFQ59_103312</name>
</gene>
<sequence length="340" mass="37885">MRHHALSAVCCIGLFCPAAALADFESPSAGPEPEAGLPEMRPWDASIRLFVGHNDNVPLAPDATFFSGERESAFGGISLDATYRLVQSADWTAGVALTLDRLAYSETGTPNPAYDPPEQYDLIALNPSLFALRHFRLANGMPAQVGISYGFRREWLPVHAGGLKSHDLKLKAAVNPRPDLTIGASYTYGRDDFEVEFPDPTLDDRDATRHAFGLSATYYWDDRLRSVSVSYTRAVNNADGSNFEYDANIFTGRFESHLYGPLWLGLEVSRDNRDYDGFVGFIAPPGRTDQDITRYGAELLWQIDRSWTADAYYTKSRYDASQPEFKADRAEFGIGITYRF</sequence>
<feature type="signal peptide" evidence="1">
    <location>
        <begin position="1"/>
        <end position="22"/>
    </location>
</feature>